<evidence type="ECO:0000256" key="5">
    <source>
        <dbReference type="ARBA" id="ARBA00022525"/>
    </source>
</evidence>
<keyword evidence="5 10" id="KW-0964">Secreted</keyword>
<dbReference type="PROSITE" id="PS00471">
    <property type="entry name" value="SMALL_CYTOKINES_CXC"/>
    <property type="match status" value="1"/>
</dbReference>
<feature type="chain" id="PRO_5005962614" description="C-X-C motif chemokine" evidence="10">
    <location>
        <begin position="22"/>
        <end position="98"/>
    </location>
</feature>
<name>A0A0N9QX16_TUPCH</name>
<dbReference type="FunFam" id="2.40.50.40:FF:000004">
    <property type="entry name" value="C-X-C motif chemokine"/>
    <property type="match status" value="1"/>
</dbReference>
<dbReference type="GO" id="GO:0005615">
    <property type="term" value="C:extracellular space"/>
    <property type="evidence" value="ECO:0007669"/>
    <property type="project" value="UniProtKB-UniRule"/>
</dbReference>
<dbReference type="SUPFAM" id="SSF54117">
    <property type="entry name" value="Interleukin 8-like chemokines"/>
    <property type="match status" value="1"/>
</dbReference>
<dbReference type="GO" id="GO:0006954">
    <property type="term" value="P:inflammatory response"/>
    <property type="evidence" value="ECO:0007669"/>
    <property type="project" value="UniProtKB-KW"/>
</dbReference>
<evidence type="ECO:0000256" key="8">
    <source>
        <dbReference type="ARBA" id="ARBA00023157"/>
    </source>
</evidence>
<evidence type="ECO:0000259" key="11">
    <source>
        <dbReference type="SMART" id="SM00199"/>
    </source>
</evidence>
<dbReference type="GeneID" id="102488324"/>
<dbReference type="KEGG" id="tup:102488324"/>
<evidence type="ECO:0000256" key="4">
    <source>
        <dbReference type="ARBA" id="ARBA00022514"/>
    </source>
</evidence>
<dbReference type="InterPro" id="IPR001811">
    <property type="entry name" value="Chemokine_IL8-like_dom"/>
</dbReference>
<keyword evidence="3 10" id="KW-0145">Chemotaxis</keyword>
<feature type="domain" description="Chemokine interleukin-8-like" evidence="11">
    <location>
        <begin position="27"/>
        <end position="89"/>
    </location>
</feature>
<evidence type="ECO:0000256" key="2">
    <source>
        <dbReference type="ARBA" id="ARBA00010665"/>
    </source>
</evidence>
<dbReference type="InterPro" id="IPR036048">
    <property type="entry name" value="Interleukin_8-like_sf"/>
</dbReference>
<sequence>MKPSAILLFCLIFLALSGTQGVPLSRTVRCTCITISNKFVHPKALEKLEIIPASQSCPRVEIIATMKKNAEKRCLDPESKAIKNLLKAVSKERSKKSP</sequence>
<evidence type="ECO:0000313" key="12">
    <source>
        <dbReference type="EMBL" id="ALH22629.1"/>
    </source>
</evidence>
<dbReference type="InterPro" id="IPR033899">
    <property type="entry name" value="CXC_Chemokine_domain"/>
</dbReference>
<dbReference type="RefSeq" id="XP_006143023.1">
    <property type="nucleotide sequence ID" value="XM_006142961.3"/>
</dbReference>
<dbReference type="PRINTS" id="PR00437">
    <property type="entry name" value="SMALLCYTKCXC"/>
</dbReference>
<dbReference type="CDD" id="cd00273">
    <property type="entry name" value="Chemokine_CXC"/>
    <property type="match status" value="1"/>
</dbReference>
<dbReference type="PANTHER" id="PTHR12015:SF188">
    <property type="entry name" value="C-X-C MOTIF CHEMOKINE 10"/>
    <property type="match status" value="1"/>
</dbReference>
<evidence type="ECO:0000256" key="9">
    <source>
        <dbReference type="ARBA" id="ARBA00023198"/>
    </source>
</evidence>
<dbReference type="InterPro" id="IPR001089">
    <property type="entry name" value="Chemokine_CXC"/>
</dbReference>
<evidence type="ECO:0000256" key="7">
    <source>
        <dbReference type="ARBA" id="ARBA00022934"/>
    </source>
</evidence>
<dbReference type="SMART" id="SM00199">
    <property type="entry name" value="SCY"/>
    <property type="match status" value="1"/>
</dbReference>
<keyword evidence="7" id="KW-0164">Citrullination</keyword>
<comment type="subcellular location">
    <subcellularLocation>
        <location evidence="1 10">Secreted</location>
    </subcellularLocation>
</comment>
<dbReference type="GO" id="GO:0006955">
    <property type="term" value="P:immune response"/>
    <property type="evidence" value="ECO:0007669"/>
    <property type="project" value="InterPro"/>
</dbReference>
<keyword evidence="6 10" id="KW-0732">Signal</keyword>
<keyword evidence="8" id="KW-1015">Disulfide bond</keyword>
<dbReference type="Gene3D" id="2.40.50.40">
    <property type="match status" value="1"/>
</dbReference>
<comment type="similarity">
    <text evidence="2 10">Belongs to the intercrine alpha (chemokine CxC) family.</text>
</comment>
<organism evidence="12">
    <name type="scientific">Tupaia chinensis</name>
    <name type="common">Chinese tree shrew</name>
    <name type="synonym">Tupaia belangeri chinensis</name>
    <dbReference type="NCBI Taxonomy" id="246437"/>
    <lineage>
        <taxon>Eukaryota</taxon>
        <taxon>Metazoa</taxon>
        <taxon>Chordata</taxon>
        <taxon>Craniata</taxon>
        <taxon>Vertebrata</taxon>
        <taxon>Euteleostomi</taxon>
        <taxon>Mammalia</taxon>
        <taxon>Eutheria</taxon>
        <taxon>Euarchontoglires</taxon>
        <taxon>Scandentia</taxon>
        <taxon>Tupaiidae</taxon>
        <taxon>Tupaia</taxon>
    </lineage>
</organism>
<dbReference type="InterPro" id="IPR039809">
    <property type="entry name" value="Chemokine_b/g/d"/>
</dbReference>
<keyword evidence="9" id="KW-0395">Inflammatory response</keyword>
<feature type="signal peptide" evidence="10">
    <location>
        <begin position="1"/>
        <end position="21"/>
    </location>
</feature>
<dbReference type="GO" id="GO:0008009">
    <property type="term" value="F:chemokine activity"/>
    <property type="evidence" value="ECO:0007669"/>
    <property type="project" value="InterPro"/>
</dbReference>
<evidence type="ECO:0000256" key="10">
    <source>
        <dbReference type="RuleBase" id="RU361149"/>
    </source>
</evidence>
<dbReference type="CTD" id="3627"/>
<reference evidence="12" key="1">
    <citation type="submission" date="2015-04" db="EMBL/GenBank/DDBJ databases">
        <authorList>
            <person name="Syromyatnikov M.Y."/>
            <person name="Popov V.N."/>
        </authorList>
    </citation>
    <scope>NUCLEOTIDE SEQUENCE</scope>
</reference>
<protein>
    <recommendedName>
        <fullName evidence="10">C-X-C motif chemokine</fullName>
    </recommendedName>
</protein>
<gene>
    <name evidence="12" type="primary">CXCL10</name>
</gene>
<dbReference type="AlphaFoldDB" id="A0A0N9QX16"/>
<dbReference type="Pfam" id="PF00048">
    <property type="entry name" value="IL8"/>
    <property type="match status" value="1"/>
</dbReference>
<accession>A0A0N9QX16</accession>
<dbReference type="PANTHER" id="PTHR12015">
    <property type="entry name" value="SMALL INDUCIBLE CYTOKINE A"/>
    <property type="match status" value="1"/>
</dbReference>
<evidence type="ECO:0000256" key="3">
    <source>
        <dbReference type="ARBA" id="ARBA00022500"/>
    </source>
</evidence>
<keyword evidence="4 10" id="KW-0202">Cytokine</keyword>
<dbReference type="EMBL" id="KR296651">
    <property type="protein sequence ID" value="ALH22629.1"/>
    <property type="molecule type" value="mRNA"/>
</dbReference>
<evidence type="ECO:0000256" key="6">
    <source>
        <dbReference type="ARBA" id="ARBA00022729"/>
    </source>
</evidence>
<proteinExistence type="evidence at transcript level"/>
<dbReference type="OrthoDB" id="9948647at2759"/>
<dbReference type="InterPro" id="IPR018048">
    <property type="entry name" value="Chemokine_CXC_CS"/>
</dbReference>
<evidence type="ECO:0000256" key="1">
    <source>
        <dbReference type="ARBA" id="ARBA00004613"/>
    </source>
</evidence>